<keyword evidence="3" id="KW-0677">Repeat</keyword>
<dbReference type="InterPro" id="IPR017896">
    <property type="entry name" value="4Fe4S_Fe-S-bd"/>
</dbReference>
<sequence>MADNNCILCGKCMEVCPLLRATGREELSPRAKADLAALLRSEPGLLNQKSAAQLAGLCLGCGRCKEKCPQGVDVPAMVASLRAAHPGFAGWLWKTWLKRARELWSGTGMAARLMPDTFQPEKLAPMLKALTLLKSGDRPGRFARVDEFSHTHRGKTALLFSGCTARFVRPDWQNTALALMHGLGMDVANRRKDRFRCCGIGLAGAGFAKDAAEMRTHNLETWRKAGKPMIVTLCASCHAGLADHARHAQNEEEAAHWLDSITPLSELLRGTRFVVSEDAPLRIGYHRPCHVDKNDCDHMFLAGLLEERLHVPNGRDCCGFGGIMRLRAPDTADPVNALCWQGLGNPDLVLTGCSACAAQLGATAPAGTLTGHWLEIIADIPQ</sequence>
<keyword evidence="5" id="KW-0411">Iron-sulfur</keyword>
<dbReference type="Pfam" id="PF02754">
    <property type="entry name" value="CCG"/>
    <property type="match status" value="2"/>
</dbReference>
<dbReference type="Pfam" id="PF13183">
    <property type="entry name" value="Fer4_8"/>
    <property type="match status" value="1"/>
</dbReference>
<evidence type="ECO:0000313" key="7">
    <source>
        <dbReference type="EMBL" id="KAB1441803.1"/>
    </source>
</evidence>
<dbReference type="InterPro" id="IPR009051">
    <property type="entry name" value="Helical_ferredxn"/>
</dbReference>
<feature type="domain" description="4Fe-4S ferredoxin-type" evidence="6">
    <location>
        <begin position="1"/>
        <end position="27"/>
    </location>
</feature>
<dbReference type="PROSITE" id="PS00198">
    <property type="entry name" value="4FE4S_FER_1"/>
    <property type="match status" value="2"/>
</dbReference>
<evidence type="ECO:0000256" key="4">
    <source>
        <dbReference type="ARBA" id="ARBA00023004"/>
    </source>
</evidence>
<dbReference type="EMBL" id="WAIE01000003">
    <property type="protein sequence ID" value="KAB1441803.1"/>
    <property type="molecule type" value="Genomic_DNA"/>
</dbReference>
<dbReference type="PANTHER" id="PTHR32479">
    <property type="entry name" value="GLYCOLATE OXIDASE IRON-SULFUR SUBUNIT"/>
    <property type="match status" value="1"/>
</dbReference>
<dbReference type="RefSeq" id="WP_151150895.1">
    <property type="nucleotide sequence ID" value="NZ_WAIE01000003.1"/>
</dbReference>
<organism evidence="7 8">
    <name type="scientific">Pseudodesulfovibrio senegalensis</name>
    <dbReference type="NCBI Taxonomy" id="1721087"/>
    <lineage>
        <taxon>Bacteria</taxon>
        <taxon>Pseudomonadati</taxon>
        <taxon>Thermodesulfobacteriota</taxon>
        <taxon>Desulfovibrionia</taxon>
        <taxon>Desulfovibrionales</taxon>
        <taxon>Desulfovibrionaceae</taxon>
    </lineage>
</organism>
<dbReference type="AlphaFoldDB" id="A0A6N6N3Z0"/>
<dbReference type="InterPro" id="IPR017900">
    <property type="entry name" value="4Fe4S_Fe_S_CS"/>
</dbReference>
<gene>
    <name evidence="7" type="ORF">F8A88_09455</name>
</gene>
<evidence type="ECO:0000259" key="6">
    <source>
        <dbReference type="PROSITE" id="PS51379"/>
    </source>
</evidence>
<proteinExistence type="predicted"/>
<keyword evidence="4" id="KW-0408">Iron</keyword>
<accession>A0A6N6N3Z0</accession>
<dbReference type="SUPFAM" id="SSF46548">
    <property type="entry name" value="alpha-helical ferredoxin"/>
    <property type="match status" value="1"/>
</dbReference>
<keyword evidence="8" id="KW-1185">Reference proteome</keyword>
<evidence type="ECO:0000256" key="5">
    <source>
        <dbReference type="ARBA" id="ARBA00023014"/>
    </source>
</evidence>
<dbReference type="Gene3D" id="1.10.1060.10">
    <property type="entry name" value="Alpha-helical ferredoxin"/>
    <property type="match status" value="1"/>
</dbReference>
<evidence type="ECO:0000256" key="3">
    <source>
        <dbReference type="ARBA" id="ARBA00022737"/>
    </source>
</evidence>
<keyword evidence="1" id="KW-0004">4Fe-4S</keyword>
<protein>
    <submittedName>
        <fullName evidence="7">(Fe-S)-binding protein</fullName>
    </submittedName>
</protein>
<dbReference type="GO" id="GO:0046872">
    <property type="term" value="F:metal ion binding"/>
    <property type="evidence" value="ECO:0007669"/>
    <property type="project" value="UniProtKB-KW"/>
</dbReference>
<dbReference type="PROSITE" id="PS51379">
    <property type="entry name" value="4FE4S_FER_2"/>
    <property type="match status" value="2"/>
</dbReference>
<comment type="caution">
    <text evidence="7">The sequence shown here is derived from an EMBL/GenBank/DDBJ whole genome shotgun (WGS) entry which is preliminary data.</text>
</comment>
<evidence type="ECO:0000313" key="8">
    <source>
        <dbReference type="Proteomes" id="UP000438699"/>
    </source>
</evidence>
<dbReference type="OrthoDB" id="9770306at2"/>
<dbReference type="GO" id="GO:0051539">
    <property type="term" value="F:4 iron, 4 sulfur cluster binding"/>
    <property type="evidence" value="ECO:0007669"/>
    <property type="project" value="UniProtKB-KW"/>
</dbReference>
<dbReference type="PANTHER" id="PTHR32479:SF17">
    <property type="entry name" value="GLYCOLATE OXIDASE IRON-SULFUR SUBUNIT"/>
    <property type="match status" value="1"/>
</dbReference>
<reference evidence="7 8" key="1">
    <citation type="journal article" date="2017" name="Int. J. Syst. Evol. Microbiol.">
        <title>Desulfovibrio senegalensis sp. nov., a mesophilic sulfate reducer isolated from marine sediment.</title>
        <authorList>
            <person name="Thioye A."/>
            <person name="Gam Z.B.A."/>
            <person name="Mbengue M."/>
            <person name="Cayol J.L."/>
            <person name="Joseph-Bartoli M."/>
            <person name="Toure-Kane C."/>
            <person name="Labat M."/>
        </authorList>
    </citation>
    <scope>NUCLEOTIDE SEQUENCE [LARGE SCALE GENOMIC DNA]</scope>
    <source>
        <strain evidence="7 8">DSM 101509</strain>
    </source>
</reference>
<evidence type="ECO:0000256" key="1">
    <source>
        <dbReference type="ARBA" id="ARBA00022485"/>
    </source>
</evidence>
<feature type="domain" description="4Fe-4S ferredoxin-type" evidence="6">
    <location>
        <begin position="49"/>
        <end position="80"/>
    </location>
</feature>
<name>A0A6N6N3Z0_9BACT</name>
<dbReference type="GO" id="GO:0016491">
    <property type="term" value="F:oxidoreductase activity"/>
    <property type="evidence" value="ECO:0007669"/>
    <property type="project" value="UniProtKB-ARBA"/>
</dbReference>
<evidence type="ECO:0000256" key="2">
    <source>
        <dbReference type="ARBA" id="ARBA00022723"/>
    </source>
</evidence>
<dbReference type="InterPro" id="IPR004017">
    <property type="entry name" value="Cys_rich_dom"/>
</dbReference>
<dbReference type="Proteomes" id="UP000438699">
    <property type="component" value="Unassembled WGS sequence"/>
</dbReference>
<keyword evidence="2" id="KW-0479">Metal-binding</keyword>